<evidence type="ECO:0000313" key="3">
    <source>
        <dbReference type="Proteomes" id="UP000324748"/>
    </source>
</evidence>
<protein>
    <submittedName>
        <fullName evidence="2">Uncharacterized protein</fullName>
    </submittedName>
</protein>
<gene>
    <name evidence="2" type="ORF">PGT21_005233</name>
</gene>
<accession>A0A5B0NWN9</accession>
<sequence length="220" mass="25139">MYMLIFKLQTHPEPTQTRKPAYLNLDSPPYLRRVIVWSPLLFGIFPLSVSGSPNTKIPPYHYASSLQVARTYLTFPIVRFYLVRTLRLRPLIGEVKTSKRVIPDSPIDSKSPSSSDLSSIPSEAEKDFDSLDNQSLAHPKEGNLISSNCWTPIATSSTSGTRKQTKRKSHREAEPPRFPEWTPEISTYLSKKSNKKPSAKKKPENSTDQYSDFYSYYRSF</sequence>
<feature type="compositionally biased region" description="Polar residues" evidence="1">
    <location>
        <begin position="147"/>
        <end position="162"/>
    </location>
</feature>
<proteinExistence type="predicted"/>
<evidence type="ECO:0000256" key="1">
    <source>
        <dbReference type="SAM" id="MobiDB-lite"/>
    </source>
</evidence>
<dbReference type="Proteomes" id="UP000324748">
    <property type="component" value="Unassembled WGS sequence"/>
</dbReference>
<feature type="compositionally biased region" description="Low complexity" evidence="1">
    <location>
        <begin position="103"/>
        <end position="122"/>
    </location>
</feature>
<name>A0A5B0NWN9_PUCGR</name>
<dbReference type="AlphaFoldDB" id="A0A5B0NWN9"/>
<reference evidence="2 3" key="1">
    <citation type="submission" date="2019-05" db="EMBL/GenBank/DDBJ databases">
        <title>Emergence of the Ug99 lineage of the wheat stem rust pathogen through somatic hybridization.</title>
        <authorList>
            <person name="Li F."/>
            <person name="Upadhyaya N.M."/>
            <person name="Sperschneider J."/>
            <person name="Matny O."/>
            <person name="Nguyen-Phuc H."/>
            <person name="Mago R."/>
            <person name="Raley C."/>
            <person name="Miller M.E."/>
            <person name="Silverstein K.A.T."/>
            <person name="Henningsen E."/>
            <person name="Hirsch C.D."/>
            <person name="Visser B."/>
            <person name="Pretorius Z.A."/>
            <person name="Steffenson B.J."/>
            <person name="Schwessinger B."/>
            <person name="Dodds P.N."/>
            <person name="Figueroa M."/>
        </authorList>
    </citation>
    <scope>NUCLEOTIDE SEQUENCE [LARGE SCALE GENOMIC DNA]</scope>
    <source>
        <strain evidence="2">21-0</strain>
    </source>
</reference>
<comment type="caution">
    <text evidence="2">The sequence shown here is derived from an EMBL/GenBank/DDBJ whole genome shotgun (WGS) entry which is preliminary data.</text>
</comment>
<feature type="region of interest" description="Disordered" evidence="1">
    <location>
        <begin position="147"/>
        <end position="220"/>
    </location>
</feature>
<dbReference type="EMBL" id="VSWC01000080">
    <property type="protein sequence ID" value="KAA1092500.1"/>
    <property type="molecule type" value="Genomic_DNA"/>
</dbReference>
<feature type="region of interest" description="Disordered" evidence="1">
    <location>
        <begin position="102"/>
        <end position="124"/>
    </location>
</feature>
<evidence type="ECO:0000313" key="2">
    <source>
        <dbReference type="EMBL" id="KAA1092500.1"/>
    </source>
</evidence>
<organism evidence="2 3">
    <name type="scientific">Puccinia graminis f. sp. tritici</name>
    <dbReference type="NCBI Taxonomy" id="56615"/>
    <lineage>
        <taxon>Eukaryota</taxon>
        <taxon>Fungi</taxon>
        <taxon>Dikarya</taxon>
        <taxon>Basidiomycota</taxon>
        <taxon>Pucciniomycotina</taxon>
        <taxon>Pucciniomycetes</taxon>
        <taxon>Pucciniales</taxon>
        <taxon>Pucciniaceae</taxon>
        <taxon>Puccinia</taxon>
    </lineage>
</organism>
<keyword evidence="3" id="KW-1185">Reference proteome</keyword>